<reference evidence="1" key="1">
    <citation type="journal article" date="2015" name="Nature">
        <title>Complex archaea that bridge the gap between prokaryotes and eukaryotes.</title>
        <authorList>
            <person name="Spang A."/>
            <person name="Saw J.H."/>
            <person name="Jorgensen S.L."/>
            <person name="Zaremba-Niedzwiedzka K."/>
            <person name="Martijn J."/>
            <person name="Lind A.E."/>
            <person name="van Eijk R."/>
            <person name="Schleper C."/>
            <person name="Guy L."/>
            <person name="Ettema T.J."/>
        </authorList>
    </citation>
    <scope>NUCLEOTIDE SEQUENCE</scope>
</reference>
<name>A0A0F9GWI5_9ZZZZ</name>
<organism evidence="1">
    <name type="scientific">marine sediment metagenome</name>
    <dbReference type="NCBI Taxonomy" id="412755"/>
    <lineage>
        <taxon>unclassified sequences</taxon>
        <taxon>metagenomes</taxon>
        <taxon>ecological metagenomes</taxon>
    </lineage>
</organism>
<evidence type="ECO:0000313" key="1">
    <source>
        <dbReference type="EMBL" id="KKM03195.1"/>
    </source>
</evidence>
<sequence length="64" mass="7556">MAYKIPHKTEITTIWDEDIFKLEAARPLDHLGRCAIMHLKDMRGAYREGYVDALKWANLRPKKE</sequence>
<dbReference type="EMBL" id="LAZR01016740">
    <property type="protein sequence ID" value="KKM03195.1"/>
    <property type="molecule type" value="Genomic_DNA"/>
</dbReference>
<dbReference type="AlphaFoldDB" id="A0A0F9GWI5"/>
<proteinExistence type="predicted"/>
<comment type="caution">
    <text evidence="1">The sequence shown here is derived from an EMBL/GenBank/DDBJ whole genome shotgun (WGS) entry which is preliminary data.</text>
</comment>
<accession>A0A0F9GWI5</accession>
<protein>
    <submittedName>
        <fullName evidence="1">Uncharacterized protein</fullName>
    </submittedName>
</protein>
<gene>
    <name evidence="1" type="ORF">LCGC14_1776810</name>
</gene>